<feature type="compositionally biased region" description="Basic and acidic residues" evidence="1">
    <location>
        <begin position="1583"/>
        <end position="1594"/>
    </location>
</feature>
<dbReference type="Proteomes" id="UP001283361">
    <property type="component" value="Unassembled WGS sequence"/>
</dbReference>
<feature type="compositionally biased region" description="Polar residues" evidence="1">
    <location>
        <begin position="62"/>
        <end position="75"/>
    </location>
</feature>
<feature type="compositionally biased region" description="Low complexity" evidence="1">
    <location>
        <begin position="1604"/>
        <end position="1617"/>
    </location>
</feature>
<feature type="region of interest" description="Disordered" evidence="1">
    <location>
        <begin position="1939"/>
        <end position="2041"/>
    </location>
</feature>
<proteinExistence type="predicted"/>
<feature type="compositionally biased region" description="Low complexity" evidence="1">
    <location>
        <begin position="1656"/>
        <end position="1680"/>
    </location>
</feature>
<feature type="compositionally biased region" description="Basic and acidic residues" evidence="1">
    <location>
        <begin position="94"/>
        <end position="112"/>
    </location>
</feature>
<feature type="compositionally biased region" description="Basic and acidic residues" evidence="1">
    <location>
        <begin position="236"/>
        <end position="261"/>
    </location>
</feature>
<feature type="compositionally biased region" description="Low complexity" evidence="1">
    <location>
        <begin position="744"/>
        <end position="759"/>
    </location>
</feature>
<feature type="region of interest" description="Disordered" evidence="1">
    <location>
        <begin position="1632"/>
        <end position="1708"/>
    </location>
</feature>
<feature type="compositionally biased region" description="Acidic residues" evidence="1">
    <location>
        <begin position="311"/>
        <end position="320"/>
    </location>
</feature>
<dbReference type="InterPro" id="IPR052655">
    <property type="entry name" value="AKNA_Centrosome-Trans_reg"/>
</dbReference>
<evidence type="ECO:0008006" key="4">
    <source>
        <dbReference type="Google" id="ProtNLM"/>
    </source>
</evidence>
<feature type="compositionally biased region" description="Polar residues" evidence="1">
    <location>
        <begin position="1130"/>
        <end position="1140"/>
    </location>
</feature>
<accession>A0AAE1CSS7</accession>
<dbReference type="PANTHER" id="PTHR21510">
    <property type="entry name" value="AKNA DOMAIN-CONTAINING PROTEIN"/>
    <property type="match status" value="1"/>
</dbReference>
<feature type="compositionally biased region" description="Polar residues" evidence="1">
    <location>
        <begin position="480"/>
        <end position="504"/>
    </location>
</feature>
<feature type="compositionally biased region" description="Low complexity" evidence="1">
    <location>
        <begin position="569"/>
        <end position="584"/>
    </location>
</feature>
<feature type="compositionally biased region" description="Basic and acidic residues" evidence="1">
    <location>
        <begin position="1741"/>
        <end position="1758"/>
    </location>
</feature>
<feature type="region of interest" description="Disordered" evidence="1">
    <location>
        <begin position="1023"/>
        <end position="1618"/>
    </location>
</feature>
<name>A0AAE1CSS7_9GAST</name>
<feature type="compositionally biased region" description="Polar residues" evidence="1">
    <location>
        <begin position="1338"/>
        <end position="1347"/>
    </location>
</feature>
<evidence type="ECO:0000256" key="1">
    <source>
        <dbReference type="SAM" id="MobiDB-lite"/>
    </source>
</evidence>
<evidence type="ECO:0000313" key="2">
    <source>
        <dbReference type="EMBL" id="KAK3733554.1"/>
    </source>
</evidence>
<feature type="compositionally biased region" description="Polar residues" evidence="1">
    <location>
        <begin position="1416"/>
        <end position="1425"/>
    </location>
</feature>
<gene>
    <name evidence="2" type="ORF">RRG08_011271</name>
</gene>
<feature type="compositionally biased region" description="Basic and acidic residues" evidence="1">
    <location>
        <begin position="1511"/>
        <end position="1542"/>
    </location>
</feature>
<feature type="compositionally biased region" description="Basic and acidic residues" evidence="1">
    <location>
        <begin position="193"/>
        <end position="212"/>
    </location>
</feature>
<feature type="compositionally biased region" description="Basic and acidic residues" evidence="1">
    <location>
        <begin position="134"/>
        <end position="144"/>
    </location>
</feature>
<feature type="compositionally biased region" description="Low complexity" evidence="1">
    <location>
        <begin position="1198"/>
        <end position="1212"/>
    </location>
</feature>
<keyword evidence="3" id="KW-1185">Reference proteome</keyword>
<dbReference type="PANTHER" id="PTHR21510:SF13">
    <property type="entry name" value="AKNA DOMAIN-CONTAINING PROTEIN"/>
    <property type="match status" value="1"/>
</dbReference>
<feature type="compositionally biased region" description="Low complexity" evidence="1">
    <location>
        <begin position="1276"/>
        <end position="1289"/>
    </location>
</feature>
<evidence type="ECO:0000313" key="3">
    <source>
        <dbReference type="Proteomes" id="UP001283361"/>
    </source>
</evidence>
<feature type="region of interest" description="Disordered" evidence="1">
    <location>
        <begin position="193"/>
        <end position="612"/>
    </location>
</feature>
<feature type="region of interest" description="Disordered" evidence="1">
    <location>
        <begin position="722"/>
        <end position="768"/>
    </location>
</feature>
<feature type="compositionally biased region" description="Basic residues" evidence="1">
    <location>
        <begin position="1995"/>
        <end position="2017"/>
    </location>
</feature>
<feature type="compositionally biased region" description="Basic residues" evidence="1">
    <location>
        <begin position="414"/>
        <end position="423"/>
    </location>
</feature>
<feature type="compositionally biased region" description="Basic and acidic residues" evidence="1">
    <location>
        <begin position="1445"/>
        <end position="1464"/>
    </location>
</feature>
<feature type="compositionally biased region" description="Low complexity" evidence="1">
    <location>
        <begin position="350"/>
        <end position="364"/>
    </location>
</feature>
<feature type="compositionally biased region" description="Acidic residues" evidence="1">
    <location>
        <begin position="1834"/>
        <end position="1845"/>
    </location>
</feature>
<feature type="compositionally biased region" description="Polar residues" evidence="1">
    <location>
        <begin position="1398"/>
        <end position="1408"/>
    </location>
</feature>
<sequence>MAYVGDSSNFDLDDDGILRDSMNGTDLLIDDDGILRDDDPDLDPYKHVTRGHWTDSGIGGDKQSSTSTLQHMQNSFEEDLPPIGDESINISEFEASKDDLSFDRVGDDEGRERKGRHAAGQSLDLMDTLGSTLDKPDAGTREGGELDLMGAGQGGHKGDGQGEGEPDQQLFTDDYYRQLRDLGVLVDGVDLSRDSLNEFEELESRVASRMDGAEEGEGEGEEGTRDLIGEYLASEYQKEKEEQEQEERERDEAEDELRKREEEEEQNRRYGGRGLFGAQPGFDEEDFDKDPSGVYSRASSARTISSRSFPEDEDEDCDEEGAPRRRRRRRDRGYQDGEGSYYDDDKENVNLSQNLGSQGGSQSQKTPGEDDDEIYHITSRMLPASPGSSKDAGKAARPRGSQPGSGASTPQRRGGSRGHHRHQRNDEHFEEFEDARSVHSEAGPYRRPSSASSHVSTASELVSRRQKKAEEAALNRIASARSQESFFQQGNSQDAMKRTGTPTQKRLLPQPSGGAAGGQDLNHSFKVKSKSSGSISSSGPLRPTHSSLAEAAKSSPSSSNKGLRLGDIDSAPPGSGSRRGSISADRSKTDIDPEDEASGALSDRLTQEAQKRKQATELVQQLQKDYDNLLTKYALAELTIDQMRLDGRVTIHTDSPTPGQATSGVMSPSVMGGGATVPQVMSLRQSPAQQGVMMRSSPASMGHTSPFIGDGAAADAVDGRPPAIPGDHRSRSRGVAIGTGTADSNFLGSSSSLRMSTSSVTPAESEDGLRELPEAAATVKVELMTQARALDERLETFWNSLNQGQLTLEQQEQMLDHIKGDHDKLRRTYLQAKDDYNVLRRSGVVDKDTINFDENKELEGQLFRLGMRFDEVHETVESNLKERPTQRQPFQTDSNNNRAEAEKREGAASVNTTTEGASKVRPLSRTSSLDATEETVFERRVDSLREEYNDNMDAYRKLKYVADSSPEEERQIESVVKRLNEICTEMPDMFRLSPEIQARCDRMKTDGKISFLERKNSVWEKLNRREQEAKSQRQSPVPPSPRTRGPRQSPVDGRPPSILRQPSDASDVDSIRARLDGSRSSLGSILPDRMDRPPSRGHASSSHQDRPSSRASNRSSRGGSGAFDPDRPPSRSQGDRQSPTPSLPRPRRHAHELKDPKLSQMPDMRLPRNPGRGANDGEGRRRSSPSPTAGAVGGAGSGLDAEGALAALPGPGKFKQMTKQRGADDADSGFLGSMVGSGVGVPQLFPAASQQSLDQQAEDERERERTLRLRQRADESSTITDQSIDTSSQAMRPPSGRKRDKTQGVTRQNDQSSRGGRQRRGEESYDGEEDTIDGLDSETGQHVQQRTGARRQSHRDSSREISLDATLEEDDSIESDVSTPRAERQMTNAPPSAKKRSSGQQASASEETASPVKPRQPNSRAQTASETEEELRAINNSKIRSGQRQQREKENQRGSVKDEKETVHRTRLKSPPPPPRPSSRGSPTTDLYHTRGRHSSGESRRSGTSSRRGGHRETTREERQEEGHMREEMRKTQQGPRVDRPSSRQGRQRQQQQQKQEQQVQQQHQISTSASGLPPGLAPASDLARRVKDYEERSAGSSDVEVGSSVTRASSVNSSNRLKALQEEIEKLKEGVAKANEKASRSAPQYPQIPPNFVHNQSQQPSSAQPPAANQSPDQQQDFYDPFDDPYGFMRMPRRRANSFSGGRERDWGEWYWNLPQNRQYDGGDIPLGYAAADAYAENAPQRRDGRERSSRESQKERMRQRRQERKQKEEGQVEQPTSAPMPGQPVQDPQTQALYDYYVPPSRYSARGMRSQMASRGYFTTPTGAKIYSSTGEDADVEGEGQEENGERDWTQHWFGFQQGTGAQQRPWYQIRRAYRPLASQNGGFGSQFYPGSRLTQSQEDVRLRPPPQYSTQTASATCPMCGNTSSHTHANYTHIGYPQATTHSQPHGAPSFVRNANPVRGRSRSVGRSHSHSRYRVREYTSLSDSDEEKSRPRSRSMSRGRSRPKSRSKNRSSRRYSSDSQSDQSLDERETGLDRSLSLSQDISRLTKKMLGTLKAL</sequence>
<feature type="region of interest" description="Disordered" evidence="1">
    <location>
        <begin position="1732"/>
        <end position="1795"/>
    </location>
</feature>
<feature type="compositionally biased region" description="Polar residues" evidence="1">
    <location>
        <begin position="1822"/>
        <end position="1833"/>
    </location>
</feature>
<feature type="region of interest" description="Disordered" evidence="1">
    <location>
        <begin position="1882"/>
        <end position="1918"/>
    </location>
</feature>
<feature type="compositionally biased region" description="Low complexity" evidence="1">
    <location>
        <begin position="296"/>
        <end position="308"/>
    </location>
</feature>
<feature type="compositionally biased region" description="Low complexity" evidence="1">
    <location>
        <begin position="449"/>
        <end position="459"/>
    </location>
</feature>
<feature type="compositionally biased region" description="Low complexity" evidence="1">
    <location>
        <begin position="1544"/>
        <end position="1565"/>
    </location>
</feature>
<feature type="compositionally biased region" description="Polar residues" evidence="1">
    <location>
        <begin position="886"/>
        <end position="898"/>
    </location>
</feature>
<feature type="region of interest" description="Disordered" evidence="1">
    <location>
        <begin position="1822"/>
        <end position="1847"/>
    </location>
</feature>
<comment type="caution">
    <text evidence="2">The sequence shown here is derived from an EMBL/GenBank/DDBJ whole genome shotgun (WGS) entry which is preliminary data.</text>
</comment>
<reference evidence="2" key="1">
    <citation type="journal article" date="2023" name="G3 (Bethesda)">
        <title>A reference genome for the long-term kleptoplast-retaining sea slug Elysia crispata morphotype clarki.</title>
        <authorList>
            <person name="Eastman K.E."/>
            <person name="Pendleton A.L."/>
            <person name="Shaikh M.A."/>
            <person name="Suttiyut T."/>
            <person name="Ogas R."/>
            <person name="Tomko P."/>
            <person name="Gavelis G."/>
            <person name="Widhalm J.R."/>
            <person name="Wisecaver J.H."/>
        </authorList>
    </citation>
    <scope>NUCLEOTIDE SEQUENCE</scope>
    <source>
        <strain evidence="2">ECLA1</strain>
    </source>
</reference>
<feature type="compositionally biased region" description="Polar residues" evidence="1">
    <location>
        <begin position="1434"/>
        <end position="1444"/>
    </location>
</feature>
<feature type="compositionally biased region" description="Basic and acidic residues" evidence="1">
    <location>
        <begin position="1258"/>
        <end position="1275"/>
    </location>
</feature>
<feature type="region of interest" description="Disordered" evidence="1">
    <location>
        <begin position="47"/>
        <end position="172"/>
    </location>
</feature>
<protein>
    <recommendedName>
        <fullName evidence="4">AKNA domain-containing protein</fullName>
    </recommendedName>
</protein>
<feature type="region of interest" description="Disordered" evidence="1">
    <location>
        <begin position="877"/>
        <end position="932"/>
    </location>
</feature>
<feature type="compositionally biased region" description="Acidic residues" evidence="1">
    <location>
        <begin position="1324"/>
        <end position="1336"/>
    </location>
</feature>
<dbReference type="EMBL" id="JAWDGP010006891">
    <property type="protein sequence ID" value="KAK3733554.1"/>
    <property type="molecule type" value="Genomic_DNA"/>
</dbReference>
<feature type="compositionally biased region" description="Basic residues" evidence="1">
    <location>
        <begin position="1963"/>
        <end position="1977"/>
    </location>
</feature>
<organism evidence="2 3">
    <name type="scientific">Elysia crispata</name>
    <name type="common">lettuce slug</name>
    <dbReference type="NCBI Taxonomy" id="231223"/>
    <lineage>
        <taxon>Eukaryota</taxon>
        <taxon>Metazoa</taxon>
        <taxon>Spiralia</taxon>
        <taxon>Lophotrochozoa</taxon>
        <taxon>Mollusca</taxon>
        <taxon>Gastropoda</taxon>
        <taxon>Heterobranchia</taxon>
        <taxon>Euthyneura</taxon>
        <taxon>Panpulmonata</taxon>
        <taxon>Sacoglossa</taxon>
        <taxon>Placobranchoidea</taxon>
        <taxon>Plakobranchidae</taxon>
        <taxon>Elysia</taxon>
    </lineage>
</organism>